<dbReference type="Proteomes" id="UP001529369">
    <property type="component" value="Unassembled WGS sequence"/>
</dbReference>
<feature type="compositionally biased region" description="Gly residues" evidence="1">
    <location>
        <begin position="147"/>
        <end position="156"/>
    </location>
</feature>
<dbReference type="InterPro" id="IPR008775">
    <property type="entry name" value="Phytyl_CoA_dOase-like"/>
</dbReference>
<evidence type="ECO:0000313" key="2">
    <source>
        <dbReference type="EMBL" id="MDN3567721.1"/>
    </source>
</evidence>
<feature type="compositionally biased region" description="Basic and acidic residues" evidence="1">
    <location>
        <begin position="134"/>
        <end position="143"/>
    </location>
</feature>
<protein>
    <submittedName>
        <fullName evidence="2">Phytanoyl-CoA dioxygenase family protein</fullName>
    </submittedName>
</protein>
<organism evidence="2 3">
    <name type="scientific">Paeniroseomonas aquatica</name>
    <dbReference type="NCBI Taxonomy" id="373043"/>
    <lineage>
        <taxon>Bacteria</taxon>
        <taxon>Pseudomonadati</taxon>
        <taxon>Pseudomonadota</taxon>
        <taxon>Alphaproteobacteria</taxon>
        <taxon>Acetobacterales</taxon>
        <taxon>Acetobacteraceae</taxon>
        <taxon>Paeniroseomonas</taxon>
    </lineage>
</organism>
<dbReference type="RefSeq" id="WP_290319781.1">
    <property type="nucleotide sequence ID" value="NZ_JAUFPN010000197.1"/>
</dbReference>
<dbReference type="Pfam" id="PF05721">
    <property type="entry name" value="PhyH"/>
    <property type="match status" value="1"/>
</dbReference>
<proteinExistence type="predicted"/>
<dbReference type="GO" id="GO:0051213">
    <property type="term" value="F:dioxygenase activity"/>
    <property type="evidence" value="ECO:0007669"/>
    <property type="project" value="UniProtKB-KW"/>
</dbReference>
<dbReference type="Gene3D" id="2.60.120.620">
    <property type="entry name" value="q2cbj1_9rhob like domain"/>
    <property type="match status" value="1"/>
</dbReference>
<keyword evidence="3" id="KW-1185">Reference proteome</keyword>
<feature type="region of interest" description="Disordered" evidence="1">
    <location>
        <begin position="134"/>
        <end position="183"/>
    </location>
</feature>
<sequence length="183" mass="19143">MGRVLDAPSAARDGCLAPHGHVTARVALTPSHEESGCVTILPGSHRHGHLPHADRKDPAVMRSRGQTASLAVAARAAVPVIVQPGQFPLHDTLALRASAPDRSGPGPDRPRISDIAARVRHVGSTRRSATLVRGENRHGRFGLEPRPGGGCRGPGGARRQPRPLLDGARIHPGDDAGPSRPAD</sequence>
<accession>A0ABT8AE33</accession>
<evidence type="ECO:0000313" key="3">
    <source>
        <dbReference type="Proteomes" id="UP001529369"/>
    </source>
</evidence>
<name>A0ABT8AE33_9PROT</name>
<keyword evidence="2" id="KW-0560">Oxidoreductase</keyword>
<dbReference type="SUPFAM" id="SSF51197">
    <property type="entry name" value="Clavaminate synthase-like"/>
    <property type="match status" value="1"/>
</dbReference>
<gene>
    <name evidence="2" type="ORF">QWZ14_25365</name>
</gene>
<dbReference type="EMBL" id="JAUFPN010000197">
    <property type="protein sequence ID" value="MDN3567721.1"/>
    <property type="molecule type" value="Genomic_DNA"/>
</dbReference>
<reference evidence="3" key="1">
    <citation type="journal article" date="2019" name="Int. J. Syst. Evol. Microbiol.">
        <title>The Global Catalogue of Microorganisms (GCM) 10K type strain sequencing project: providing services to taxonomists for standard genome sequencing and annotation.</title>
        <authorList>
            <consortium name="The Broad Institute Genomics Platform"/>
            <consortium name="The Broad Institute Genome Sequencing Center for Infectious Disease"/>
            <person name="Wu L."/>
            <person name="Ma J."/>
        </authorList>
    </citation>
    <scope>NUCLEOTIDE SEQUENCE [LARGE SCALE GENOMIC DNA]</scope>
    <source>
        <strain evidence="3">CECT 7131</strain>
    </source>
</reference>
<keyword evidence="2" id="KW-0223">Dioxygenase</keyword>
<evidence type="ECO:0000256" key="1">
    <source>
        <dbReference type="SAM" id="MobiDB-lite"/>
    </source>
</evidence>
<comment type="caution">
    <text evidence="2">The sequence shown here is derived from an EMBL/GenBank/DDBJ whole genome shotgun (WGS) entry which is preliminary data.</text>
</comment>